<reference evidence="1" key="1">
    <citation type="submission" date="2020-03" db="EMBL/GenBank/DDBJ databases">
        <title>Complete genome sequence of sixteen Streptomyces strains facilitates identification of candidate genes involved in plant growth-promotion in grain legumes and cereals.</title>
        <authorList>
            <person name="Gopalakrishnan S."/>
            <person name="Thakur V."/>
            <person name="Saxena R."/>
            <person name="Vadlamudi S."/>
            <person name="Purohit S."/>
            <person name="Kumar V."/>
            <person name="Rathore A."/>
            <person name="Chitikineni A."/>
            <person name="Varshney R.K."/>
        </authorList>
    </citation>
    <scope>NUCLEOTIDE SEQUENCE</scope>
    <source>
        <strain evidence="1">CAI-93</strain>
    </source>
</reference>
<dbReference type="EMBL" id="JAANNW010000006">
    <property type="protein sequence ID" value="NUV74227.1"/>
    <property type="molecule type" value="Genomic_DNA"/>
</dbReference>
<sequence length="92" mass="10654">MTAHTLMWEARATQGRGADLLEWTRTRAAELAEATPSPLRTELFQASQDRVLCLTWWHPEDGPDLPELPEPPAELITRAVHRWRFEAVEVWH</sequence>
<gene>
    <name evidence="1" type="ORF">G6W56_08615</name>
</gene>
<protein>
    <submittedName>
        <fullName evidence="1">Uncharacterized protein</fullName>
    </submittedName>
</protein>
<organism evidence="1 2">
    <name type="scientific">Streptomyces fungicidicus</name>
    <dbReference type="NCBI Taxonomy" id="68203"/>
    <lineage>
        <taxon>Bacteria</taxon>
        <taxon>Bacillati</taxon>
        <taxon>Actinomycetota</taxon>
        <taxon>Actinomycetes</taxon>
        <taxon>Kitasatosporales</taxon>
        <taxon>Streptomycetaceae</taxon>
        <taxon>Streptomyces</taxon>
    </lineage>
</organism>
<evidence type="ECO:0000313" key="2">
    <source>
        <dbReference type="Proteomes" id="UP000556843"/>
    </source>
</evidence>
<name>A0ACC7XXF6_9ACTN</name>
<dbReference type="Proteomes" id="UP000556843">
    <property type="component" value="Unassembled WGS sequence"/>
</dbReference>
<proteinExistence type="predicted"/>
<keyword evidence="2" id="KW-1185">Reference proteome</keyword>
<comment type="caution">
    <text evidence="1">The sequence shown here is derived from an EMBL/GenBank/DDBJ whole genome shotgun (WGS) entry which is preliminary data.</text>
</comment>
<evidence type="ECO:0000313" key="1">
    <source>
        <dbReference type="EMBL" id="NUV74227.1"/>
    </source>
</evidence>
<accession>A0ACC7XXF6</accession>